<feature type="transmembrane region" description="Helical" evidence="6">
    <location>
        <begin position="52"/>
        <end position="72"/>
    </location>
</feature>
<dbReference type="EMBL" id="CP021474">
    <property type="protein sequence ID" value="ARW20387.1"/>
    <property type="molecule type" value="Genomic_DNA"/>
</dbReference>
<feature type="transmembrane region" description="Helical" evidence="6">
    <location>
        <begin position="20"/>
        <end position="40"/>
    </location>
</feature>
<evidence type="ECO:0000256" key="4">
    <source>
        <dbReference type="ARBA" id="ARBA00022989"/>
    </source>
</evidence>
<feature type="transmembrane region" description="Helical" evidence="6">
    <location>
        <begin position="229"/>
        <end position="248"/>
    </location>
</feature>
<accession>A0A1Y0W0U8</accession>
<dbReference type="InterPro" id="IPR036259">
    <property type="entry name" value="MFS_trans_sf"/>
</dbReference>
<dbReference type="GO" id="GO:0016020">
    <property type="term" value="C:membrane"/>
    <property type="evidence" value="ECO:0007669"/>
    <property type="project" value="UniProtKB-SubCell"/>
</dbReference>
<proteinExistence type="predicted"/>
<comment type="subcellular location">
    <subcellularLocation>
        <location evidence="1">Membrane</location>
        <topology evidence="1">Multi-pass membrane protein</topology>
    </subcellularLocation>
</comment>
<evidence type="ECO:0000313" key="7">
    <source>
        <dbReference type="EMBL" id="ARW20387.1"/>
    </source>
</evidence>
<keyword evidence="3 6" id="KW-0812">Transmembrane</keyword>
<organism evidence="7 8">
    <name type="scientific">Pediococcus pentosaceus</name>
    <dbReference type="NCBI Taxonomy" id="1255"/>
    <lineage>
        <taxon>Bacteria</taxon>
        <taxon>Bacillati</taxon>
        <taxon>Bacillota</taxon>
        <taxon>Bacilli</taxon>
        <taxon>Lactobacillales</taxon>
        <taxon>Lactobacillaceae</taxon>
        <taxon>Pediococcus</taxon>
    </lineage>
</organism>
<feature type="transmembrane region" description="Helical" evidence="6">
    <location>
        <begin position="268"/>
        <end position="293"/>
    </location>
</feature>
<dbReference type="Gene3D" id="1.20.1250.20">
    <property type="entry name" value="MFS general substrate transporter like domains"/>
    <property type="match status" value="1"/>
</dbReference>
<evidence type="ECO:0000256" key="5">
    <source>
        <dbReference type="ARBA" id="ARBA00023136"/>
    </source>
</evidence>
<feature type="transmembrane region" description="Helical" evidence="6">
    <location>
        <begin position="204"/>
        <end position="223"/>
    </location>
</feature>
<evidence type="ECO:0000313" key="8">
    <source>
        <dbReference type="Proteomes" id="UP000196118"/>
    </source>
</evidence>
<dbReference type="PANTHER" id="PTHR42718">
    <property type="entry name" value="MAJOR FACILITATOR SUPERFAMILY MULTIDRUG TRANSPORTER MFSC"/>
    <property type="match status" value="1"/>
</dbReference>
<feature type="transmembrane region" description="Helical" evidence="6">
    <location>
        <begin position="84"/>
        <end position="107"/>
    </location>
</feature>
<evidence type="ECO:0000256" key="2">
    <source>
        <dbReference type="ARBA" id="ARBA00022448"/>
    </source>
</evidence>
<evidence type="ECO:0000256" key="1">
    <source>
        <dbReference type="ARBA" id="ARBA00004141"/>
    </source>
</evidence>
<keyword evidence="2" id="KW-0813">Transport</keyword>
<name>A0A1Y0W0U8_PEDPE</name>
<feature type="transmembrane region" description="Helical" evidence="6">
    <location>
        <begin position="299"/>
        <end position="322"/>
    </location>
</feature>
<dbReference type="RefSeq" id="WP_094104720.1">
    <property type="nucleotide sequence ID" value="NZ_CP085178.1"/>
</dbReference>
<dbReference type="Proteomes" id="UP000196118">
    <property type="component" value="Chromosome"/>
</dbReference>
<keyword evidence="4 6" id="KW-1133">Transmembrane helix</keyword>
<reference evidence="7 8" key="1">
    <citation type="submission" date="2017-05" db="EMBL/GenBank/DDBJ databases">
        <title>Genome sequence of Pediococcus pentosaceus strain SRCM100892.</title>
        <authorList>
            <person name="Cho S.H."/>
        </authorList>
    </citation>
    <scope>NUCLEOTIDE SEQUENCE [LARGE SCALE GENOMIC DNA]</scope>
    <source>
        <strain evidence="7 8">SRCM100892</strain>
    </source>
</reference>
<dbReference type="AlphaFoldDB" id="A0A1Y0W0U8"/>
<feature type="transmembrane region" description="Helical" evidence="6">
    <location>
        <begin position="147"/>
        <end position="166"/>
    </location>
</feature>
<gene>
    <name evidence="7" type="ORF">S100892_01844</name>
</gene>
<evidence type="ECO:0000256" key="3">
    <source>
        <dbReference type="ARBA" id="ARBA00022692"/>
    </source>
</evidence>
<dbReference type="SUPFAM" id="SSF103473">
    <property type="entry name" value="MFS general substrate transporter"/>
    <property type="match status" value="1"/>
</dbReference>
<keyword evidence="5 6" id="KW-0472">Membrane</keyword>
<feature type="transmembrane region" description="Helical" evidence="6">
    <location>
        <begin position="113"/>
        <end position="135"/>
    </location>
</feature>
<feature type="transmembrane region" description="Helical" evidence="6">
    <location>
        <begin position="172"/>
        <end position="192"/>
    </location>
</feature>
<protein>
    <submittedName>
        <fullName evidence="7">Putative MFS-type transporter YhcA</fullName>
    </submittedName>
</protein>
<feature type="transmembrane region" description="Helical" evidence="6">
    <location>
        <begin position="438"/>
        <end position="461"/>
    </location>
</feature>
<dbReference type="PANTHER" id="PTHR42718:SF9">
    <property type="entry name" value="MAJOR FACILITATOR SUPERFAMILY MULTIDRUG TRANSPORTER MFSC"/>
    <property type="match status" value="1"/>
</dbReference>
<feature type="transmembrane region" description="Helical" evidence="6">
    <location>
        <begin position="397"/>
        <end position="418"/>
    </location>
</feature>
<sequence>MNKIRHQFDQLVQGEYREAFILILGMIVMLIGEFSTALAVTKIVEAFGNNEVVVQLTNILPLAWLALMYPLGPVWLQKKSVVQLLKLSLAIFMIGSLLVGIAFNMPILLLGRIIQTTGCGILLPMLPSLIATILPEKNVGLTKMGDVMLGVALVLALFLTGISFLLGNWQLINIFLIVLSLIIYHNASSIKIDLEISTYNIERVNVVLSSGFMVLIGWIVTLGDQITSSWFSWGLLVIGIGLIATYLWRELSVPNPLIDFKGLFNVRYLRAVLLQGIGDASLVVLMIIGILYLRQGLHYSVIIIGLALMPSIVVMILMHHATKRWFNKFESVNNVRMAMSLMMVGWGCLSLFSTYLNLILFIVLTIIIEAGHGLLMQVGQELSQNPKSARLNNMADIFMAQFKLMSSGMILAILSVVLQNVTNSHTSNGLPGKLSTLVGYRATFSLFFVITILGWIITMLAGRNLNLSKHIVK</sequence>
<evidence type="ECO:0000256" key="6">
    <source>
        <dbReference type="SAM" id="Phobius"/>
    </source>
</evidence>